<dbReference type="EMBL" id="JSVA01000026">
    <property type="protein sequence ID" value="KOF01442.1"/>
    <property type="molecule type" value="Genomic_DNA"/>
</dbReference>
<gene>
    <name evidence="9" type="primary">trpA</name>
    <name evidence="11" type="ORF">OB69_17535</name>
</gene>
<keyword evidence="7 9" id="KW-0456">Lyase</keyword>
<protein>
    <recommendedName>
        <fullName evidence="9">Tryptophan synthase alpha chain</fullName>
        <ecNumber evidence="9">4.2.1.20</ecNumber>
    </recommendedName>
</protein>
<name>A0A0L8AGQ9_9BACT</name>
<dbReference type="NCBIfam" id="TIGR00262">
    <property type="entry name" value="trpA"/>
    <property type="match status" value="1"/>
</dbReference>
<comment type="subunit">
    <text evidence="3 9">Tetramer of two alpha and two beta chains.</text>
</comment>
<evidence type="ECO:0000256" key="2">
    <source>
        <dbReference type="ARBA" id="ARBA00004733"/>
    </source>
</evidence>
<dbReference type="SUPFAM" id="SSF51366">
    <property type="entry name" value="Ribulose-phoshate binding barrel"/>
    <property type="match status" value="1"/>
</dbReference>
<sequence length="257" mass="28288">MNRIDKLFQNKKERVLNVYFTAGYPQLNDTTTILEALETSGADLIEIGIPYSDPIADGPTIQESNGVALENGMTLKVLFNQLKGIRDKVSVPIVLMGYVNPIVQFGVENFCAKCEEVGVDAVILPDLPMFEYLEIYKPMFEKHGLYNIFLITPQTSEARIRQIDENSNGFIYMVSSASTTGAKTSISLDQSDYFARVKNMNLKNPTLIGFGISNAETFDKACENANGAIIGSAFIKAISEEGNLEEKISGFVRSVIG</sequence>
<dbReference type="InterPro" id="IPR013785">
    <property type="entry name" value="Aldolase_TIM"/>
</dbReference>
<dbReference type="UniPathway" id="UPA00035">
    <property type="reaction ID" value="UER00044"/>
</dbReference>
<dbReference type="InterPro" id="IPR018204">
    <property type="entry name" value="Trp_synthase_alpha_AS"/>
</dbReference>
<evidence type="ECO:0000313" key="11">
    <source>
        <dbReference type="EMBL" id="KOF01442.1"/>
    </source>
</evidence>
<feature type="active site" description="Proton acceptor" evidence="9">
    <location>
        <position position="57"/>
    </location>
</feature>
<reference evidence="12" key="1">
    <citation type="submission" date="2014-11" db="EMBL/GenBank/DDBJ databases">
        <title>Genome sequencing of Roseivirga sp. D-25.</title>
        <authorList>
            <person name="Selvaratnam C."/>
            <person name="Thevarajoo S."/>
            <person name="Goh K.M."/>
            <person name="Eee R."/>
            <person name="Chan K.-G."/>
            <person name="Chong C.S."/>
        </authorList>
    </citation>
    <scope>NUCLEOTIDE SEQUENCE [LARGE SCALE GENOMIC DNA]</scope>
    <source>
        <strain evidence="12">D-25</strain>
    </source>
</reference>
<evidence type="ECO:0000256" key="7">
    <source>
        <dbReference type="ARBA" id="ARBA00023239"/>
    </source>
</evidence>
<comment type="similarity">
    <text evidence="9 10">Belongs to the TrpA family.</text>
</comment>
<evidence type="ECO:0000256" key="1">
    <source>
        <dbReference type="ARBA" id="ARBA00003365"/>
    </source>
</evidence>
<dbReference type="PANTHER" id="PTHR43406:SF1">
    <property type="entry name" value="TRYPTOPHAN SYNTHASE ALPHA CHAIN, CHLOROPLASTIC"/>
    <property type="match status" value="1"/>
</dbReference>
<dbReference type="FunFam" id="3.20.20.70:FF:000037">
    <property type="entry name" value="Tryptophan synthase alpha chain"/>
    <property type="match status" value="1"/>
</dbReference>
<keyword evidence="4 9" id="KW-0028">Amino-acid biosynthesis</keyword>
<dbReference type="GO" id="GO:0004834">
    <property type="term" value="F:tryptophan synthase activity"/>
    <property type="evidence" value="ECO:0007669"/>
    <property type="project" value="UniProtKB-UniRule"/>
</dbReference>
<dbReference type="EC" id="4.2.1.20" evidence="9"/>
<dbReference type="Proteomes" id="UP000036908">
    <property type="component" value="Unassembled WGS sequence"/>
</dbReference>
<evidence type="ECO:0000256" key="8">
    <source>
        <dbReference type="ARBA" id="ARBA00049047"/>
    </source>
</evidence>
<dbReference type="InterPro" id="IPR002028">
    <property type="entry name" value="Trp_synthase_suA"/>
</dbReference>
<dbReference type="CDD" id="cd04724">
    <property type="entry name" value="Tryptophan_synthase_alpha"/>
    <property type="match status" value="1"/>
</dbReference>
<proteinExistence type="inferred from homology"/>
<comment type="pathway">
    <text evidence="2 9">Amino-acid biosynthesis; L-tryptophan biosynthesis; L-tryptophan from chorismate: step 5/5.</text>
</comment>
<dbReference type="RefSeq" id="WP_053225061.1">
    <property type="nucleotide sequence ID" value="NZ_JSVA01000026.1"/>
</dbReference>
<evidence type="ECO:0000256" key="3">
    <source>
        <dbReference type="ARBA" id="ARBA00011270"/>
    </source>
</evidence>
<evidence type="ECO:0000256" key="5">
    <source>
        <dbReference type="ARBA" id="ARBA00022822"/>
    </source>
</evidence>
<dbReference type="PROSITE" id="PS00167">
    <property type="entry name" value="TRP_SYNTHASE_ALPHA"/>
    <property type="match status" value="1"/>
</dbReference>
<evidence type="ECO:0000313" key="12">
    <source>
        <dbReference type="Proteomes" id="UP000036908"/>
    </source>
</evidence>
<dbReference type="OrthoDB" id="9804578at2"/>
<dbReference type="HAMAP" id="MF_00131">
    <property type="entry name" value="Trp_synth_alpha"/>
    <property type="match status" value="1"/>
</dbReference>
<evidence type="ECO:0000256" key="4">
    <source>
        <dbReference type="ARBA" id="ARBA00022605"/>
    </source>
</evidence>
<dbReference type="PANTHER" id="PTHR43406">
    <property type="entry name" value="TRYPTOPHAN SYNTHASE, ALPHA CHAIN"/>
    <property type="match status" value="1"/>
</dbReference>
<keyword evidence="5 9" id="KW-0822">Tryptophan biosynthesis</keyword>
<dbReference type="GO" id="GO:0005829">
    <property type="term" value="C:cytosol"/>
    <property type="evidence" value="ECO:0007669"/>
    <property type="project" value="TreeGrafter"/>
</dbReference>
<evidence type="ECO:0000256" key="6">
    <source>
        <dbReference type="ARBA" id="ARBA00023141"/>
    </source>
</evidence>
<organism evidence="11 12">
    <name type="scientific">Roseivirga seohaensis subsp. aquiponti</name>
    <dbReference type="NCBI Taxonomy" id="1566026"/>
    <lineage>
        <taxon>Bacteria</taxon>
        <taxon>Pseudomonadati</taxon>
        <taxon>Bacteroidota</taxon>
        <taxon>Cytophagia</taxon>
        <taxon>Cytophagales</taxon>
        <taxon>Roseivirgaceae</taxon>
        <taxon>Roseivirga</taxon>
    </lineage>
</organism>
<evidence type="ECO:0000256" key="10">
    <source>
        <dbReference type="RuleBase" id="RU003662"/>
    </source>
</evidence>
<keyword evidence="6 9" id="KW-0057">Aromatic amino acid biosynthesis</keyword>
<keyword evidence="12" id="KW-1185">Reference proteome</keyword>
<dbReference type="Pfam" id="PF00290">
    <property type="entry name" value="Trp_syntA"/>
    <property type="match status" value="1"/>
</dbReference>
<evidence type="ECO:0000256" key="9">
    <source>
        <dbReference type="HAMAP-Rule" id="MF_00131"/>
    </source>
</evidence>
<comment type="caution">
    <text evidence="11">The sequence shown here is derived from an EMBL/GenBank/DDBJ whole genome shotgun (WGS) entry which is preliminary data.</text>
</comment>
<dbReference type="InterPro" id="IPR011060">
    <property type="entry name" value="RibuloseP-bd_barrel"/>
</dbReference>
<dbReference type="Gene3D" id="3.20.20.70">
    <property type="entry name" value="Aldolase class I"/>
    <property type="match status" value="1"/>
</dbReference>
<comment type="catalytic activity">
    <reaction evidence="8 9">
        <text>(1S,2R)-1-C-(indol-3-yl)glycerol 3-phosphate + L-serine = D-glyceraldehyde 3-phosphate + L-tryptophan + H2O</text>
        <dbReference type="Rhea" id="RHEA:10532"/>
        <dbReference type="ChEBI" id="CHEBI:15377"/>
        <dbReference type="ChEBI" id="CHEBI:33384"/>
        <dbReference type="ChEBI" id="CHEBI:57912"/>
        <dbReference type="ChEBI" id="CHEBI:58866"/>
        <dbReference type="ChEBI" id="CHEBI:59776"/>
        <dbReference type="EC" id="4.2.1.20"/>
    </reaction>
</comment>
<accession>A0A0L8AGQ9</accession>
<dbReference type="AlphaFoldDB" id="A0A0L8AGQ9"/>
<comment type="function">
    <text evidence="1 9">The alpha subunit is responsible for the aldol cleavage of indoleglycerol phosphate to indole and glyceraldehyde 3-phosphate.</text>
</comment>
<dbReference type="PATRIC" id="fig|1566026.4.peg.1951"/>
<feature type="active site" description="Proton acceptor" evidence="9">
    <location>
        <position position="46"/>
    </location>
</feature>